<sequence>MKQHVVMKMSDKLPSLFYFCIRLLIVINSKNKIPKRFLFKLLLMLTLLIGIFRGLLIGTNTDFHFCQHVEALMFLINWLRFHETCPERPAVNPQRNDRNVGSVSQTVKLVVQHY</sequence>
<comment type="caution">
    <text evidence="2">The sequence shown here is derived from an EMBL/GenBank/DDBJ whole genome shotgun (WGS) entry which is preliminary data.</text>
</comment>
<keyword evidence="3" id="KW-1185">Reference proteome</keyword>
<accession>A0ABU7B044</accession>
<keyword evidence="1" id="KW-0812">Transmembrane</keyword>
<protein>
    <submittedName>
        <fullName evidence="2">Uncharacterized protein</fullName>
    </submittedName>
</protein>
<gene>
    <name evidence="2" type="ORF">ATANTOWER_025922</name>
</gene>
<dbReference type="EMBL" id="JAHUTI010035566">
    <property type="protein sequence ID" value="MED6243738.1"/>
    <property type="molecule type" value="Genomic_DNA"/>
</dbReference>
<keyword evidence="1" id="KW-0472">Membrane</keyword>
<evidence type="ECO:0000256" key="1">
    <source>
        <dbReference type="SAM" id="Phobius"/>
    </source>
</evidence>
<proteinExistence type="predicted"/>
<organism evidence="2 3">
    <name type="scientific">Ataeniobius toweri</name>
    <dbReference type="NCBI Taxonomy" id="208326"/>
    <lineage>
        <taxon>Eukaryota</taxon>
        <taxon>Metazoa</taxon>
        <taxon>Chordata</taxon>
        <taxon>Craniata</taxon>
        <taxon>Vertebrata</taxon>
        <taxon>Euteleostomi</taxon>
        <taxon>Actinopterygii</taxon>
        <taxon>Neopterygii</taxon>
        <taxon>Teleostei</taxon>
        <taxon>Neoteleostei</taxon>
        <taxon>Acanthomorphata</taxon>
        <taxon>Ovalentaria</taxon>
        <taxon>Atherinomorphae</taxon>
        <taxon>Cyprinodontiformes</taxon>
        <taxon>Goodeidae</taxon>
        <taxon>Ataeniobius</taxon>
    </lineage>
</organism>
<evidence type="ECO:0000313" key="2">
    <source>
        <dbReference type="EMBL" id="MED6243738.1"/>
    </source>
</evidence>
<keyword evidence="1" id="KW-1133">Transmembrane helix</keyword>
<reference evidence="2 3" key="1">
    <citation type="submission" date="2021-07" db="EMBL/GenBank/DDBJ databases">
        <authorList>
            <person name="Palmer J.M."/>
        </authorList>
    </citation>
    <scope>NUCLEOTIDE SEQUENCE [LARGE SCALE GENOMIC DNA]</scope>
    <source>
        <strain evidence="2 3">AT_MEX2019</strain>
        <tissue evidence="2">Muscle</tissue>
    </source>
</reference>
<feature type="transmembrane region" description="Helical" evidence="1">
    <location>
        <begin position="37"/>
        <end position="56"/>
    </location>
</feature>
<evidence type="ECO:0000313" key="3">
    <source>
        <dbReference type="Proteomes" id="UP001345963"/>
    </source>
</evidence>
<name>A0ABU7B044_9TELE</name>
<dbReference type="Proteomes" id="UP001345963">
    <property type="component" value="Unassembled WGS sequence"/>
</dbReference>